<reference evidence="9 10" key="1">
    <citation type="submission" date="2016-11" db="EMBL/GenBank/DDBJ databases">
        <authorList>
            <person name="Jaros S."/>
            <person name="Januszkiewicz K."/>
            <person name="Wedrychowicz H."/>
        </authorList>
    </citation>
    <scope>NUCLEOTIDE SEQUENCE [LARGE SCALE GENOMIC DNA]</scope>
    <source>
        <strain evidence="9 10">NF2</strain>
    </source>
</reference>
<feature type="transmembrane region" description="Helical" evidence="8">
    <location>
        <begin position="185"/>
        <end position="205"/>
    </location>
</feature>
<evidence type="ECO:0000256" key="4">
    <source>
        <dbReference type="ARBA" id="ARBA00022544"/>
    </source>
</evidence>
<keyword evidence="6 8" id="KW-1133">Transmembrane helix</keyword>
<evidence type="ECO:0000256" key="7">
    <source>
        <dbReference type="ARBA" id="ARBA00023136"/>
    </source>
</evidence>
<keyword evidence="7 8" id="KW-0472">Membrane</keyword>
<feature type="transmembrane region" description="Helical" evidence="8">
    <location>
        <begin position="334"/>
        <end position="356"/>
    </location>
</feature>
<feature type="transmembrane region" description="Helical" evidence="8">
    <location>
        <begin position="83"/>
        <end position="115"/>
    </location>
</feature>
<gene>
    <name evidence="9" type="ORF">BP422_20290</name>
</gene>
<feature type="transmembrane region" description="Helical" evidence="8">
    <location>
        <begin position="42"/>
        <end position="62"/>
    </location>
</feature>
<feature type="transmembrane region" description="Helical" evidence="8">
    <location>
        <begin position="217"/>
        <end position="240"/>
    </location>
</feature>
<comment type="similarity">
    <text evidence="2">Belongs to the amino acid-polyamine-organocation (APC) superfamily. Spore germination protein (SGP) (TC 2.A.3.9) family.</text>
</comment>
<evidence type="ECO:0000256" key="3">
    <source>
        <dbReference type="ARBA" id="ARBA00022448"/>
    </source>
</evidence>
<accession>A0A220MKX6</accession>
<keyword evidence="5 8" id="KW-0812">Transmembrane</keyword>
<keyword evidence="3" id="KW-0813">Transport</keyword>
<dbReference type="RefSeq" id="WP_088909317.1">
    <property type="nucleotide sequence ID" value="NZ_CP018145.1"/>
</dbReference>
<dbReference type="InterPro" id="IPR004761">
    <property type="entry name" value="Spore_GerAB"/>
</dbReference>
<dbReference type="EMBL" id="CP018145">
    <property type="protein sequence ID" value="ASJ55681.1"/>
    <property type="molecule type" value="Genomic_DNA"/>
</dbReference>
<proteinExistence type="inferred from homology"/>
<feature type="transmembrane region" description="Helical" evidence="8">
    <location>
        <begin position="12"/>
        <end position="30"/>
    </location>
</feature>
<evidence type="ECO:0000256" key="6">
    <source>
        <dbReference type="ARBA" id="ARBA00022989"/>
    </source>
</evidence>
<evidence type="ECO:0000256" key="8">
    <source>
        <dbReference type="SAM" id="Phobius"/>
    </source>
</evidence>
<sequence>MKKYAYYELSVLQYIFLIHGTQVGIGVLTIPRELAEQAGTDGWISLFIGWAAAVLVSLVTTNMMKRYPDKTIIDIFHLLLGKYLGKVATILMGMYFAIASIVFIANTTAIINVWILSQTPAYIIVALFAIPAYIVVQGGLRVIGRYSELVFYLTLWMPFVLATALKDAHWLHFLPLIKEGWMPILTASKTTVLSFLGFEMAYFIYPFLQKKQYASVGIVVANTLTLLVYLYITIICFAFFCPDEIVEYVWPTLTLWKVIEYRFLERVDIIFLAFYLFILSTTAFPYLYFTVFSTSQLFNSRDHRKHLWVLLTLITVVAWVYTPSFIDLKKMTQTWSFVGMIFAYVLPLLAWGPIWLSKREAGGKEA</sequence>
<dbReference type="NCBIfam" id="TIGR00912">
    <property type="entry name" value="2A0309"/>
    <property type="match status" value="1"/>
</dbReference>
<organism evidence="9 10">
    <name type="scientific">Brevibacillus formosus</name>
    <dbReference type="NCBI Taxonomy" id="54913"/>
    <lineage>
        <taxon>Bacteria</taxon>
        <taxon>Bacillati</taxon>
        <taxon>Bacillota</taxon>
        <taxon>Bacilli</taxon>
        <taxon>Bacillales</taxon>
        <taxon>Paenibacillaceae</taxon>
        <taxon>Brevibacillus</taxon>
    </lineage>
</organism>
<dbReference type="PANTHER" id="PTHR34975:SF2">
    <property type="entry name" value="SPORE GERMINATION PROTEIN A2"/>
    <property type="match status" value="1"/>
</dbReference>
<dbReference type="AlphaFoldDB" id="A0A220MKX6"/>
<dbReference type="PANTHER" id="PTHR34975">
    <property type="entry name" value="SPORE GERMINATION PROTEIN A2"/>
    <property type="match status" value="1"/>
</dbReference>
<feature type="transmembrane region" description="Helical" evidence="8">
    <location>
        <begin position="121"/>
        <end position="142"/>
    </location>
</feature>
<evidence type="ECO:0000313" key="9">
    <source>
        <dbReference type="EMBL" id="ASJ55681.1"/>
    </source>
</evidence>
<dbReference type="Proteomes" id="UP000197781">
    <property type="component" value="Chromosome"/>
</dbReference>
<dbReference type="Gene3D" id="1.20.1740.10">
    <property type="entry name" value="Amino acid/polyamine transporter I"/>
    <property type="match status" value="1"/>
</dbReference>
<dbReference type="KEGG" id="bfm:BP422_20290"/>
<name>A0A220MKX6_9BACL</name>
<feature type="transmembrane region" description="Helical" evidence="8">
    <location>
        <begin position="269"/>
        <end position="294"/>
    </location>
</feature>
<comment type="subcellular location">
    <subcellularLocation>
        <location evidence="1">Membrane</location>
        <topology evidence="1">Multi-pass membrane protein</topology>
    </subcellularLocation>
</comment>
<evidence type="ECO:0000256" key="1">
    <source>
        <dbReference type="ARBA" id="ARBA00004141"/>
    </source>
</evidence>
<evidence type="ECO:0000256" key="5">
    <source>
        <dbReference type="ARBA" id="ARBA00022692"/>
    </source>
</evidence>
<dbReference type="GO" id="GO:0016020">
    <property type="term" value="C:membrane"/>
    <property type="evidence" value="ECO:0007669"/>
    <property type="project" value="UniProtKB-SubCell"/>
</dbReference>
<evidence type="ECO:0000313" key="10">
    <source>
        <dbReference type="Proteomes" id="UP000197781"/>
    </source>
</evidence>
<dbReference type="GO" id="GO:0009847">
    <property type="term" value="P:spore germination"/>
    <property type="evidence" value="ECO:0007669"/>
    <property type="project" value="InterPro"/>
</dbReference>
<dbReference type="Pfam" id="PF03845">
    <property type="entry name" value="Spore_permease"/>
    <property type="match status" value="1"/>
</dbReference>
<feature type="transmembrane region" description="Helical" evidence="8">
    <location>
        <begin position="306"/>
        <end position="322"/>
    </location>
</feature>
<protein>
    <submittedName>
        <fullName evidence="9">Spore gernimation protein</fullName>
    </submittedName>
</protein>
<keyword evidence="4" id="KW-0309">Germination</keyword>
<evidence type="ECO:0000256" key="2">
    <source>
        <dbReference type="ARBA" id="ARBA00007998"/>
    </source>
</evidence>
<feature type="transmembrane region" description="Helical" evidence="8">
    <location>
        <begin position="149"/>
        <end position="165"/>
    </location>
</feature>